<dbReference type="GO" id="GO:0046872">
    <property type="term" value="F:metal ion binding"/>
    <property type="evidence" value="ECO:0007669"/>
    <property type="project" value="UniProtKB-KW"/>
</dbReference>
<evidence type="ECO:0000313" key="7">
    <source>
        <dbReference type="EMBL" id="GHD35699.1"/>
    </source>
</evidence>
<evidence type="ECO:0000256" key="6">
    <source>
        <dbReference type="RuleBase" id="RU003684"/>
    </source>
</evidence>
<reference evidence="7" key="2">
    <citation type="submission" date="2020-09" db="EMBL/GenBank/DDBJ databases">
        <authorList>
            <person name="Sun Q."/>
            <person name="Kim S."/>
        </authorList>
    </citation>
    <scope>NUCLEOTIDE SEQUENCE</scope>
    <source>
        <strain evidence="7">KCTC 23430</strain>
    </source>
</reference>
<dbReference type="FunFam" id="3.40.800.10:FF:000002">
    <property type="entry name" value="Agmatinase"/>
    <property type="match status" value="1"/>
</dbReference>
<keyword evidence="8" id="KW-1185">Reference proteome</keyword>
<feature type="binding site" evidence="5">
    <location>
        <position position="244"/>
    </location>
    <ligand>
        <name>Mn(2+)</name>
        <dbReference type="ChEBI" id="CHEBI:29035"/>
        <label>1</label>
    </ligand>
</feature>
<evidence type="ECO:0000313" key="8">
    <source>
        <dbReference type="Proteomes" id="UP000644693"/>
    </source>
</evidence>
<dbReference type="Gene3D" id="3.40.800.10">
    <property type="entry name" value="Ureohydrolase domain"/>
    <property type="match status" value="1"/>
</dbReference>
<proteinExistence type="inferred from homology"/>
<keyword evidence="2 5" id="KW-0479">Metal-binding</keyword>
<feature type="binding site" evidence="5">
    <location>
        <position position="242"/>
    </location>
    <ligand>
        <name>Mn(2+)</name>
        <dbReference type="ChEBI" id="CHEBI:29035"/>
        <label>1</label>
    </ligand>
</feature>
<dbReference type="InterPro" id="IPR005925">
    <property type="entry name" value="Agmatinase-rel"/>
</dbReference>
<dbReference type="CDD" id="cd11592">
    <property type="entry name" value="Agmatinase_PAH"/>
    <property type="match status" value="1"/>
</dbReference>
<name>A0A919CL23_9GAMM</name>
<feature type="binding site" evidence="5">
    <location>
        <position position="150"/>
    </location>
    <ligand>
        <name>Mn(2+)</name>
        <dbReference type="ChEBI" id="CHEBI:29035"/>
        <label>1</label>
    </ligand>
</feature>
<accession>A0A919CL23</accession>
<dbReference type="GO" id="GO:0047971">
    <property type="term" value="F:guanidinobutyrase activity"/>
    <property type="evidence" value="ECO:0007669"/>
    <property type="project" value="UniProtKB-ARBA"/>
</dbReference>
<dbReference type="GO" id="GO:0008783">
    <property type="term" value="F:agmatinase activity"/>
    <property type="evidence" value="ECO:0007669"/>
    <property type="project" value="TreeGrafter"/>
</dbReference>
<sequence>MSEHRYNQPLGGNEMPRFAGHATMFRLPTATTAEGLDIALVGVPLDIGTSNRGGSRFGPREIRCESVMVRPYGMYTGAAPFDSFQVADVGDVALNTFSLEKSIGIIEDHFDGLVAQGAKTVSVGGDHTIALPILRAVAKKHGPVALVHVDAHADTNDHMFGEPITHGTIFRRAIEEGLVDPKRMVQIGLRTTGYSAEDFDWARGQGVRVVPAEECWHSSLAPLMAQVREQIGPDVPTYLSFDIDGLDPAVAPGTGTPEPGGLTSIQGIEVIRGCWGLNLVGADLVEVSPPYDTSGNTSLLAANLLFEMLCSFPGCLRR</sequence>
<evidence type="ECO:0000256" key="3">
    <source>
        <dbReference type="ARBA" id="ARBA00022801"/>
    </source>
</evidence>
<dbReference type="PANTHER" id="PTHR11358">
    <property type="entry name" value="ARGINASE/AGMATINASE"/>
    <property type="match status" value="1"/>
</dbReference>
<dbReference type="InterPro" id="IPR006035">
    <property type="entry name" value="Ureohydrolase"/>
</dbReference>
<organism evidence="7 8">
    <name type="scientific">Parahalioglobus pacificus</name>
    <dbReference type="NCBI Taxonomy" id="930806"/>
    <lineage>
        <taxon>Bacteria</taxon>
        <taxon>Pseudomonadati</taxon>
        <taxon>Pseudomonadota</taxon>
        <taxon>Gammaproteobacteria</taxon>
        <taxon>Cellvibrionales</taxon>
        <taxon>Halieaceae</taxon>
        <taxon>Parahalioglobus</taxon>
    </lineage>
</organism>
<reference evidence="7" key="1">
    <citation type="journal article" date="2014" name="Int. J. Syst. Evol. Microbiol.">
        <title>Complete genome sequence of Corynebacterium casei LMG S-19264T (=DSM 44701T), isolated from a smear-ripened cheese.</title>
        <authorList>
            <consortium name="US DOE Joint Genome Institute (JGI-PGF)"/>
            <person name="Walter F."/>
            <person name="Albersmeier A."/>
            <person name="Kalinowski J."/>
            <person name="Ruckert C."/>
        </authorList>
    </citation>
    <scope>NUCLEOTIDE SEQUENCE</scope>
    <source>
        <strain evidence="7">KCTC 23430</strain>
    </source>
</reference>
<comment type="similarity">
    <text evidence="1">Belongs to the arginase family. Agmatinase subfamily.</text>
</comment>
<dbReference type="Pfam" id="PF00491">
    <property type="entry name" value="Arginase"/>
    <property type="match status" value="1"/>
</dbReference>
<feature type="binding site" evidence="5">
    <location>
        <position position="152"/>
    </location>
    <ligand>
        <name>Mn(2+)</name>
        <dbReference type="ChEBI" id="CHEBI:29035"/>
        <label>1</label>
    </ligand>
</feature>
<evidence type="ECO:0000256" key="4">
    <source>
        <dbReference type="ARBA" id="ARBA00023211"/>
    </source>
</evidence>
<comment type="caution">
    <text evidence="7">The sequence shown here is derived from an EMBL/GenBank/DDBJ whole genome shotgun (WGS) entry which is preliminary data.</text>
</comment>
<keyword evidence="3 6" id="KW-0378">Hydrolase</keyword>
<dbReference type="EMBL" id="BMYM01000002">
    <property type="protein sequence ID" value="GHD35699.1"/>
    <property type="molecule type" value="Genomic_DNA"/>
</dbReference>
<dbReference type="RefSeq" id="WP_189477937.1">
    <property type="nucleotide sequence ID" value="NZ_BMYM01000002.1"/>
</dbReference>
<dbReference type="PROSITE" id="PS51409">
    <property type="entry name" value="ARGINASE_2"/>
    <property type="match status" value="1"/>
</dbReference>
<protein>
    <submittedName>
        <fullName evidence="7">Guanidinobutyrase</fullName>
    </submittedName>
</protein>
<dbReference type="InterPro" id="IPR023696">
    <property type="entry name" value="Ureohydrolase_dom_sf"/>
</dbReference>
<evidence type="ECO:0000256" key="5">
    <source>
        <dbReference type="PIRSR" id="PIRSR036979-1"/>
    </source>
</evidence>
<dbReference type="PRINTS" id="PR00116">
    <property type="entry name" value="ARGINASE"/>
</dbReference>
<dbReference type="PROSITE" id="PS01053">
    <property type="entry name" value="ARGINASE_1"/>
    <property type="match status" value="1"/>
</dbReference>
<dbReference type="AlphaFoldDB" id="A0A919CL23"/>
<evidence type="ECO:0000256" key="1">
    <source>
        <dbReference type="ARBA" id="ARBA00009227"/>
    </source>
</evidence>
<dbReference type="InterPro" id="IPR020855">
    <property type="entry name" value="Ureohydrolase_Mn_BS"/>
</dbReference>
<dbReference type="PIRSF" id="PIRSF036979">
    <property type="entry name" value="Arginase"/>
    <property type="match status" value="1"/>
</dbReference>
<comment type="cofactor">
    <cofactor evidence="5">
        <name>Mn(2+)</name>
        <dbReference type="ChEBI" id="CHEBI:29035"/>
    </cofactor>
    <text evidence="5">Binds 2 manganese ions per subunit.</text>
</comment>
<evidence type="ECO:0000256" key="2">
    <source>
        <dbReference type="ARBA" id="ARBA00022723"/>
    </source>
</evidence>
<feature type="binding site" evidence="5">
    <location>
        <position position="127"/>
    </location>
    <ligand>
        <name>Mn(2+)</name>
        <dbReference type="ChEBI" id="CHEBI:29035"/>
        <label>1</label>
    </ligand>
</feature>
<dbReference type="NCBIfam" id="TIGR01230">
    <property type="entry name" value="agmatinase"/>
    <property type="match status" value="1"/>
</dbReference>
<gene>
    <name evidence="7" type="primary">gbuA</name>
    <name evidence="7" type="ORF">GCM10007053_22980</name>
</gene>
<feature type="binding site" evidence="5">
    <location>
        <position position="154"/>
    </location>
    <ligand>
        <name>Mn(2+)</name>
        <dbReference type="ChEBI" id="CHEBI:29035"/>
        <label>1</label>
    </ligand>
</feature>
<dbReference type="GO" id="GO:0033389">
    <property type="term" value="P:putrescine biosynthetic process from arginine, via agmatine"/>
    <property type="evidence" value="ECO:0007669"/>
    <property type="project" value="TreeGrafter"/>
</dbReference>
<dbReference type="Proteomes" id="UP000644693">
    <property type="component" value="Unassembled WGS sequence"/>
</dbReference>
<dbReference type="SUPFAM" id="SSF52768">
    <property type="entry name" value="Arginase/deacetylase"/>
    <property type="match status" value="1"/>
</dbReference>
<keyword evidence="4 5" id="KW-0464">Manganese</keyword>
<dbReference type="PANTHER" id="PTHR11358:SF26">
    <property type="entry name" value="GUANIDINO ACID HYDROLASE, MITOCHONDRIAL"/>
    <property type="match status" value="1"/>
</dbReference>